<dbReference type="EMBL" id="QROI01000002">
    <property type="protein sequence ID" value="RHL18549.1"/>
    <property type="molecule type" value="Genomic_DNA"/>
</dbReference>
<accession>A0A3E4ZAZ4</accession>
<evidence type="ECO:0000313" key="4">
    <source>
        <dbReference type="Proteomes" id="UP000284916"/>
    </source>
</evidence>
<sequence length="68" mass="7749">MSCILYLYIIVCKITVFQRKTGILCRVFIFFGVNAGEKTGLSEGESRRGAMKKILSFRVKKRCKTLVV</sequence>
<organism evidence="1 3">
    <name type="scientific">Phocaeicola plebeius</name>
    <dbReference type="NCBI Taxonomy" id="310297"/>
    <lineage>
        <taxon>Bacteria</taxon>
        <taxon>Pseudomonadati</taxon>
        <taxon>Bacteroidota</taxon>
        <taxon>Bacteroidia</taxon>
        <taxon>Bacteroidales</taxon>
        <taxon>Bacteroidaceae</taxon>
        <taxon>Phocaeicola</taxon>
    </lineage>
</organism>
<dbReference type="Proteomes" id="UP000260814">
    <property type="component" value="Unassembled WGS sequence"/>
</dbReference>
<dbReference type="AlphaFoldDB" id="A0A3E4ZAZ4"/>
<reference evidence="3 4" key="1">
    <citation type="submission" date="2018-08" db="EMBL/GenBank/DDBJ databases">
        <title>A genome reference for cultivated species of the human gut microbiota.</title>
        <authorList>
            <person name="Zou Y."/>
            <person name="Xue W."/>
            <person name="Luo G."/>
        </authorList>
    </citation>
    <scope>NUCLEOTIDE SEQUENCE [LARGE SCALE GENOMIC DNA]</scope>
    <source>
        <strain evidence="2 4">AF39-11</strain>
        <strain evidence="1 3">OM06-2</strain>
    </source>
</reference>
<dbReference type="Proteomes" id="UP000284916">
    <property type="component" value="Unassembled WGS sequence"/>
</dbReference>
<comment type="caution">
    <text evidence="1">The sequence shown here is derived from an EMBL/GenBank/DDBJ whole genome shotgun (WGS) entry which is preliminary data.</text>
</comment>
<dbReference type="EMBL" id="QSTW01000004">
    <property type="protein sequence ID" value="RGM92247.1"/>
    <property type="molecule type" value="Genomic_DNA"/>
</dbReference>
<evidence type="ECO:0000313" key="2">
    <source>
        <dbReference type="EMBL" id="RHL18549.1"/>
    </source>
</evidence>
<evidence type="ECO:0000313" key="1">
    <source>
        <dbReference type="EMBL" id="RGM92247.1"/>
    </source>
</evidence>
<evidence type="ECO:0000313" key="3">
    <source>
        <dbReference type="Proteomes" id="UP000260814"/>
    </source>
</evidence>
<protein>
    <submittedName>
        <fullName evidence="1">Uncharacterized protein</fullName>
    </submittedName>
</protein>
<name>A0A3E4ZAZ4_9BACT</name>
<gene>
    <name evidence="2" type="ORF">DW035_01510</name>
    <name evidence="1" type="ORF">DXB87_04820</name>
</gene>
<proteinExistence type="predicted"/>